<reference evidence="1 2" key="1">
    <citation type="submission" date="2015-01" db="EMBL/GenBank/DDBJ databases">
        <title>Genome sequence of the beneficial rhizobacterium Pseudomonas fluorescens 2-79.</title>
        <authorList>
            <person name="Thuermer A."/>
            <person name="Daniel R."/>
        </authorList>
    </citation>
    <scope>NUCLEOTIDE SEQUENCE [LARGE SCALE GENOMIC DNA]</scope>
    <source>
        <strain evidence="1 2">2-79</strain>
    </source>
</reference>
<evidence type="ECO:0000313" key="1">
    <source>
        <dbReference type="EMBL" id="KIR22938.1"/>
    </source>
</evidence>
<evidence type="ECO:0000313" key="2">
    <source>
        <dbReference type="Proteomes" id="UP000032210"/>
    </source>
</evidence>
<organism evidence="1 2">
    <name type="scientific">Pseudomonas fluorescens</name>
    <dbReference type="NCBI Taxonomy" id="294"/>
    <lineage>
        <taxon>Bacteria</taxon>
        <taxon>Pseudomonadati</taxon>
        <taxon>Pseudomonadota</taxon>
        <taxon>Gammaproteobacteria</taxon>
        <taxon>Pseudomonadales</taxon>
        <taxon>Pseudomonadaceae</taxon>
        <taxon>Pseudomonas</taxon>
    </lineage>
</organism>
<dbReference type="AlphaFoldDB" id="A0A0D0SLM8"/>
<dbReference type="RefSeq" id="WP_124421733.1">
    <property type="nucleotide sequence ID" value="NZ_JXCQ01000010.1"/>
</dbReference>
<dbReference type="EMBL" id="JXCQ01000010">
    <property type="protein sequence ID" value="KIR22938.1"/>
    <property type="molecule type" value="Genomic_DNA"/>
</dbReference>
<sequence length="390" mass="43743">MTKQTQTATKKAASRRPTCKHCKVRFTTTIKDKIYCSRTCKDKSLAVSRRKDPLEKAMKCAFFYYLARECSRAGTLEILRGHTVETLSALHSLYKANMRYNGYGDRNDYELSHISPVSGVNTLGLLFADNLVSAPKSLNRAHGTKHFGHGMSISRATLNTKHAVDKENEKESAIVQRVLAFLGKTVVLETIKACKMKPTQRCQLTQWIVNHYDESNAEHVAALPDIDALEDMKTKQLQAVKTLMTGKESSFMLCEAARVEHVMSRELSRLSLVRPKLEVYAYAFEDALTTQAGHSLFTTHHAQMLFDVLHGKSIEVMGDTLQMVIAENTLYKHISHVHGWAQATDMSMAAYKALVSAPVTAAVQEVELIVDSRGNINPLECHEYYSQIPF</sequence>
<proteinExistence type="predicted"/>
<gene>
    <name evidence="1" type="ORF">PFLU3_16210</name>
</gene>
<dbReference type="Proteomes" id="UP000032210">
    <property type="component" value="Unassembled WGS sequence"/>
</dbReference>
<dbReference type="PATRIC" id="fig|294.125.peg.1668"/>
<protein>
    <submittedName>
        <fullName evidence="1">Uncharacterized protein</fullName>
    </submittedName>
</protein>
<comment type="caution">
    <text evidence="1">The sequence shown here is derived from an EMBL/GenBank/DDBJ whole genome shotgun (WGS) entry which is preliminary data.</text>
</comment>
<accession>A0A0D0SLM8</accession>
<name>A0A0D0SLM8_PSEFL</name>